<dbReference type="InterPro" id="IPR022684">
    <property type="entry name" value="Calpain_cysteine_protease"/>
</dbReference>
<dbReference type="Gene3D" id="2.60.40.1180">
    <property type="entry name" value="Golgi alpha-mannosidase II"/>
    <property type="match status" value="1"/>
</dbReference>
<protein>
    <recommendedName>
        <fullName evidence="3">Calpain catalytic domain-containing protein</fullName>
    </recommendedName>
</protein>
<evidence type="ECO:0000256" key="1">
    <source>
        <dbReference type="PIRSR" id="PIRSR622684-1"/>
    </source>
</evidence>
<organism evidence="4 5">
    <name type="scientific">Angomonas deanei</name>
    <dbReference type="NCBI Taxonomy" id="59799"/>
    <lineage>
        <taxon>Eukaryota</taxon>
        <taxon>Discoba</taxon>
        <taxon>Euglenozoa</taxon>
        <taxon>Kinetoplastea</taxon>
        <taxon>Metakinetoplastina</taxon>
        <taxon>Trypanosomatida</taxon>
        <taxon>Trypanosomatidae</taxon>
        <taxon>Strigomonadinae</taxon>
        <taxon>Angomonas</taxon>
    </lineage>
</organism>
<feature type="active site" evidence="1">
    <location>
        <position position="430"/>
    </location>
</feature>
<dbReference type="EMBL" id="LR877148">
    <property type="protein sequence ID" value="CAD2215195.1"/>
    <property type="molecule type" value="Genomic_DNA"/>
</dbReference>
<reference evidence="4 5" key="1">
    <citation type="submission" date="2020-08" db="EMBL/GenBank/DDBJ databases">
        <authorList>
            <person name="Newling K."/>
            <person name="Davey J."/>
            <person name="Forrester S."/>
        </authorList>
    </citation>
    <scope>NUCLEOTIDE SEQUENCE [LARGE SCALE GENOMIC DNA]</scope>
    <source>
        <strain evidence="5">Crithidia deanei Carvalho (ATCC PRA-265)</strain>
    </source>
</reference>
<dbReference type="PANTHER" id="PTHR10183">
    <property type="entry name" value="CALPAIN"/>
    <property type="match status" value="1"/>
</dbReference>
<comment type="caution">
    <text evidence="2">Lacks conserved residue(s) required for the propagation of feature annotation.</text>
</comment>
<dbReference type="AlphaFoldDB" id="A0A7G2C6U7"/>
<dbReference type="Gene3D" id="3.90.70.10">
    <property type="entry name" value="Cysteine proteinases"/>
    <property type="match status" value="1"/>
</dbReference>
<dbReference type="InterPro" id="IPR038765">
    <property type="entry name" value="Papain-like_cys_pep_sf"/>
</dbReference>
<dbReference type="PRINTS" id="PR00704">
    <property type="entry name" value="CALPAIN"/>
</dbReference>
<dbReference type="PANTHER" id="PTHR10183:SF423">
    <property type="entry name" value="LEUCINE-RICH REPEAT PROTEIN (LRRP)"/>
    <property type="match status" value="1"/>
</dbReference>
<sequence length="686" mass="76999">MAPVYEGQTETGDEDPSVFKNGYPDCECEGKDIVSCFDEPNILYRIIDPQEKTWAFYNDSTNYEVHVEFSFGKNSKLEALENTTIEQDDKGNFVTRTVVYPTETEMFVQGKVSGYTSKLRALPLSEEYHNAMRAITEKKIQEEQNAVNQITSSQNAEEVLASCVENNVMFVDPEFPPEQASIETGAKKPMKQLAWARPQMFLPEEMADQIRLFRIPPIPGKVDAGDLGDSWVMCSVAAVTEDKGRLVGMFRHPDGKEAAQREHAVGAYRVTFCKNGWWRTVLVDSYLPVSGGRPKYAKSMNDPAEIWPSILEKAYAKLHGSYARIITGDPLHALHDMTGFSTLRFDGLLAESGSKKRSEDELFQDLIRGIRAGYTVIVNTPGKDPKASGEKEDDLSQQYKSVGLLTGHAYTILDAKDFPDHDISVVKVRNAWGHGIEWNGDWGDNDERWSQYPDIAEECNFQKADDGTFWMTWEEVQKYFNGGGICFSHTPAYDYRINSAFNDAIPSCVLEVEVNSPTWITFVISQEDRLSREQGYEYQPVMLSIAEPEGSDFKVVMNSTVSGVRPSPDKWTFLKGRDISLIQKFEAGKYLVVPRILASDNMPEQVPYVLGVIANKEIGAGEVDIKFSSLDASSEVFMNHPKFNAALTSVDDVQFQKRPPGAGFPGHASRQPLRVSYNTEVLRCFC</sequence>
<dbReference type="InterPro" id="IPR013780">
    <property type="entry name" value="Glyco_hydro_b"/>
</dbReference>
<evidence type="ECO:0000256" key="2">
    <source>
        <dbReference type="PROSITE-ProRule" id="PRU00239"/>
    </source>
</evidence>
<dbReference type="SUPFAM" id="SSF101601">
    <property type="entry name" value="Smp-1-like"/>
    <property type="match status" value="1"/>
</dbReference>
<keyword evidence="5" id="KW-1185">Reference proteome</keyword>
<feature type="active site" evidence="1">
    <location>
        <position position="408"/>
    </location>
</feature>
<evidence type="ECO:0000259" key="3">
    <source>
        <dbReference type="PROSITE" id="PS50203"/>
    </source>
</evidence>
<dbReference type="InterPro" id="IPR036310">
    <property type="entry name" value="Smp-1-like_sf"/>
</dbReference>
<dbReference type="InterPro" id="IPR001300">
    <property type="entry name" value="Peptidase_C2_calpain_cat"/>
</dbReference>
<dbReference type="GO" id="GO:0006508">
    <property type="term" value="P:proteolysis"/>
    <property type="evidence" value="ECO:0007669"/>
    <property type="project" value="InterPro"/>
</dbReference>
<gene>
    <name evidence="4" type="ORF">ADEAN_000265000</name>
</gene>
<dbReference type="Pfam" id="PF09149">
    <property type="entry name" value="DUF1935"/>
    <property type="match status" value="1"/>
</dbReference>
<dbReference type="GO" id="GO:0004198">
    <property type="term" value="F:calcium-dependent cysteine-type endopeptidase activity"/>
    <property type="evidence" value="ECO:0007669"/>
    <property type="project" value="InterPro"/>
</dbReference>
<accession>A0A7G2C6U7</accession>
<dbReference type="InterPro" id="IPR015232">
    <property type="entry name" value="DUF1935"/>
</dbReference>
<dbReference type="Pfam" id="PF00648">
    <property type="entry name" value="Peptidase_C2"/>
    <property type="match status" value="1"/>
</dbReference>
<name>A0A7G2C6U7_9TRYP</name>
<dbReference type="Proteomes" id="UP000515908">
    <property type="component" value="Chromosome 04"/>
</dbReference>
<evidence type="ECO:0000313" key="4">
    <source>
        <dbReference type="EMBL" id="CAD2215195.1"/>
    </source>
</evidence>
<dbReference type="SUPFAM" id="SSF54001">
    <property type="entry name" value="Cysteine proteinases"/>
    <property type="match status" value="1"/>
</dbReference>
<evidence type="ECO:0000313" key="5">
    <source>
        <dbReference type="Proteomes" id="UP000515908"/>
    </source>
</evidence>
<feature type="domain" description="Calpain catalytic" evidence="3">
    <location>
        <begin position="169"/>
        <end position="489"/>
    </location>
</feature>
<dbReference type="VEuPathDB" id="TriTrypDB:ADEAN_000265000"/>
<dbReference type="PROSITE" id="PS50203">
    <property type="entry name" value="CALPAIN_CAT"/>
    <property type="match status" value="1"/>
</dbReference>
<dbReference type="SMART" id="SM00230">
    <property type="entry name" value="CysPc"/>
    <property type="match status" value="1"/>
</dbReference>
<proteinExistence type="predicted"/>
<dbReference type="CDD" id="cd00044">
    <property type="entry name" value="CysPc"/>
    <property type="match status" value="1"/>
</dbReference>